<organism evidence="1 2">
    <name type="scientific">Ralstonia flatus</name>
    <dbReference type="NCBI Taxonomy" id="3058601"/>
    <lineage>
        <taxon>Bacteria</taxon>
        <taxon>Pseudomonadati</taxon>
        <taxon>Pseudomonadota</taxon>
        <taxon>Betaproteobacteria</taxon>
        <taxon>Burkholderiales</taxon>
        <taxon>Burkholderiaceae</taxon>
        <taxon>Ralstonia</taxon>
    </lineage>
</organism>
<keyword evidence="2" id="KW-1185">Reference proteome</keyword>
<accession>A0ABM9KWV5</accession>
<proteinExistence type="predicted"/>
<evidence type="ECO:0000313" key="1">
    <source>
        <dbReference type="EMBL" id="CAJ0887845.1"/>
    </source>
</evidence>
<dbReference type="EMBL" id="CAUDLI010000006">
    <property type="protein sequence ID" value="CAJ0887845.1"/>
    <property type="molecule type" value="Genomic_DNA"/>
</dbReference>
<dbReference type="Proteomes" id="UP001189792">
    <property type="component" value="Unassembled WGS sequence"/>
</dbReference>
<name>A0ABM9KWV5_9RALS</name>
<sequence>MKQTIFWRAKAHRVRLETGDGIRFLPASLTAPIACPALWTDLGTLPQLQGSAGRRSLGCPSPTHYQARVAVPLLTHHTVCSGAHRATHRSSEFPPCASQPYSHVTLTLQARRAKKNFIRESYLVPTDIRETGCNGGQTTPIFWQNASVSYAVEDSIDCMMLKRNSFPDFPYRPGLAGLFTHVTTRGHSTSRLSAAERGAS</sequence>
<comment type="caution">
    <text evidence="1">The sequence shown here is derived from an EMBL/GenBank/DDBJ whole genome shotgun (WGS) entry which is preliminary data.</text>
</comment>
<reference evidence="1 2" key="1">
    <citation type="submission" date="2023-07" db="EMBL/GenBank/DDBJ databases">
        <authorList>
            <person name="Peeters C."/>
        </authorList>
    </citation>
    <scope>NUCLEOTIDE SEQUENCE [LARGE SCALE GENOMIC DNA]</scope>
    <source>
        <strain evidence="1 2">LMG 32965</strain>
    </source>
</reference>
<gene>
    <name evidence="1" type="ORF">R77564_03242</name>
</gene>
<protein>
    <submittedName>
        <fullName evidence="1">Uncharacterized protein</fullName>
    </submittedName>
</protein>
<evidence type="ECO:0000313" key="2">
    <source>
        <dbReference type="Proteomes" id="UP001189792"/>
    </source>
</evidence>